<dbReference type="Gene3D" id="3.40.720.10">
    <property type="entry name" value="Alkaline Phosphatase, subunit A"/>
    <property type="match status" value="1"/>
</dbReference>
<evidence type="ECO:0000259" key="9">
    <source>
        <dbReference type="Pfam" id="PF08245"/>
    </source>
</evidence>
<keyword evidence="2" id="KW-0436">Ligase</keyword>
<proteinExistence type="inferred from homology"/>
<dbReference type="SUPFAM" id="SSF53623">
    <property type="entry name" value="MurD-like peptide ligases, catalytic domain"/>
    <property type="match status" value="1"/>
</dbReference>
<dbReference type="InterPro" id="IPR013221">
    <property type="entry name" value="Mur_ligase_cen"/>
</dbReference>
<dbReference type="InterPro" id="IPR036615">
    <property type="entry name" value="Mur_ligase_C_dom_sf"/>
</dbReference>
<evidence type="ECO:0000256" key="6">
    <source>
        <dbReference type="ARBA" id="ARBA00022842"/>
    </source>
</evidence>
<dbReference type="SUPFAM" id="SSF53649">
    <property type="entry name" value="Alkaline phosphatase-like"/>
    <property type="match status" value="1"/>
</dbReference>
<comment type="caution">
    <text evidence="11">The sequence shown here is derived from an EMBL/GenBank/DDBJ whole genome shotgun (WGS) entry which is preliminary data.</text>
</comment>
<keyword evidence="5" id="KW-0067">ATP-binding</keyword>
<dbReference type="InterPro" id="IPR017850">
    <property type="entry name" value="Alkaline_phosphatase_core_sf"/>
</dbReference>
<dbReference type="InterPro" id="IPR004101">
    <property type="entry name" value="Mur_ligase_C"/>
</dbReference>
<dbReference type="PANTHER" id="PTHR11136:SF0">
    <property type="entry name" value="DIHYDROFOLATE SYNTHETASE-RELATED"/>
    <property type="match status" value="1"/>
</dbReference>
<feature type="compositionally biased region" description="Basic and acidic residues" evidence="7">
    <location>
        <begin position="116"/>
        <end position="128"/>
    </location>
</feature>
<feature type="domain" description="N-sulphoglucosamine sulphohydrolase C-terminal" evidence="10">
    <location>
        <begin position="2"/>
        <end position="113"/>
    </location>
</feature>
<evidence type="ECO:0000256" key="3">
    <source>
        <dbReference type="ARBA" id="ARBA00022723"/>
    </source>
</evidence>
<reference evidence="11 12" key="1">
    <citation type="submission" date="2024-02" db="EMBL/GenBank/DDBJ databases">
        <authorList>
            <person name="Chen Y."/>
            <person name="Shah S."/>
            <person name="Dougan E. K."/>
            <person name="Thang M."/>
            <person name="Chan C."/>
        </authorList>
    </citation>
    <scope>NUCLEOTIDE SEQUENCE [LARGE SCALE GENOMIC DNA]</scope>
</reference>
<dbReference type="SUPFAM" id="SSF53244">
    <property type="entry name" value="MurD-like peptide ligases, peptide-binding domain"/>
    <property type="match status" value="1"/>
</dbReference>
<evidence type="ECO:0000259" key="10">
    <source>
        <dbReference type="Pfam" id="PF16347"/>
    </source>
</evidence>
<dbReference type="Pfam" id="PF16347">
    <property type="entry name" value="SGSH_C"/>
    <property type="match status" value="1"/>
</dbReference>
<dbReference type="Pfam" id="PF08245">
    <property type="entry name" value="Mur_ligase_M"/>
    <property type="match status" value="1"/>
</dbReference>
<evidence type="ECO:0000256" key="4">
    <source>
        <dbReference type="ARBA" id="ARBA00022741"/>
    </source>
</evidence>
<dbReference type="InterPro" id="IPR036565">
    <property type="entry name" value="Mur-like_cat_sf"/>
</dbReference>
<evidence type="ECO:0000313" key="12">
    <source>
        <dbReference type="Proteomes" id="UP001642464"/>
    </source>
</evidence>
<dbReference type="EMBL" id="CAXAMM010009701">
    <property type="protein sequence ID" value="CAK9021133.1"/>
    <property type="molecule type" value="Genomic_DNA"/>
</dbReference>
<sequence>MSMDLFPTVLEAAGVTCPHPIDGVSIVPTLSGKGQVPLREFWVFRRREGGLRYGGKTIEAIRQGDWKLLQNSPFQPLELYNLAEDPLEETDLAQREKGTLQRLNAELRRQIQRSDVSSERFTQMDERTPATTSSAHPPVMTPDPAMPALAFLYGRLNFESAPDRAQSVEDFKLARMADLLSRLGDPQLSLPAVHIAGSKGKGSTATMMARILERAGRTLPVCVLWPKRWMRTHHLGGPTFFELATAIGWLHFQQEQAEIVVLEVGLGGRLDATNLCRPAVTAITSISYDHMHLLGNSLAEIAAEKAGIIKRGVPVFSGVEGDEAAPVIALRAAEQAAPLTQIGATDPFVPRRRENAGPFALYEVDVPSPDGVLTVRPAMPGSHQARNAAIAAGMAVELARQGFAIRPEAIASGIADVRCSLRCDVISSTPLVVVDSAHNNASISALCETLLTAGERRRTFLFGTSRDKDVSTMLRTLDRFAHRVILTRFEGNPRGVAIDELARMAGETLSVEFTTATNPSEALRLALSNSGPEDLICATGSFFLAAETHAVWTELGTSLLPR</sequence>
<evidence type="ECO:0000256" key="2">
    <source>
        <dbReference type="ARBA" id="ARBA00022598"/>
    </source>
</evidence>
<dbReference type="InterPro" id="IPR032506">
    <property type="entry name" value="SGSH_C"/>
</dbReference>
<dbReference type="Gene3D" id="3.40.1190.10">
    <property type="entry name" value="Mur-like, catalytic domain"/>
    <property type="match status" value="1"/>
</dbReference>
<protein>
    <submittedName>
        <fullName evidence="11">Dihydrofolate synthase/folylpolyglutamate synthase (DHFS / FPGS) (Folylpoly-gamma-glutamate synthetase-dihydrofolate synthetase) (Folylpolyglutamate synthetase) (Tetrahydrofolylpolyglutamate synthase)</fullName>
    </submittedName>
</protein>
<evidence type="ECO:0000256" key="5">
    <source>
        <dbReference type="ARBA" id="ARBA00022840"/>
    </source>
</evidence>
<keyword evidence="3" id="KW-0479">Metal-binding</keyword>
<keyword evidence="6" id="KW-0460">Magnesium</keyword>
<organism evidence="11 12">
    <name type="scientific">Durusdinium trenchii</name>
    <dbReference type="NCBI Taxonomy" id="1381693"/>
    <lineage>
        <taxon>Eukaryota</taxon>
        <taxon>Sar</taxon>
        <taxon>Alveolata</taxon>
        <taxon>Dinophyceae</taxon>
        <taxon>Suessiales</taxon>
        <taxon>Symbiodiniaceae</taxon>
        <taxon>Durusdinium</taxon>
    </lineage>
</organism>
<evidence type="ECO:0000256" key="7">
    <source>
        <dbReference type="SAM" id="MobiDB-lite"/>
    </source>
</evidence>
<evidence type="ECO:0000313" key="11">
    <source>
        <dbReference type="EMBL" id="CAK9021133.1"/>
    </source>
</evidence>
<comment type="similarity">
    <text evidence="1">Belongs to the folylpolyglutamate synthase family.</text>
</comment>
<name>A0ABP0K2Y8_9DINO</name>
<gene>
    <name evidence="11" type="ORF">SCF082_LOCUS15206</name>
</gene>
<dbReference type="Gene3D" id="3.90.190.20">
    <property type="entry name" value="Mur ligase, C-terminal domain"/>
    <property type="match status" value="1"/>
</dbReference>
<dbReference type="Proteomes" id="UP001642464">
    <property type="component" value="Unassembled WGS sequence"/>
</dbReference>
<dbReference type="InterPro" id="IPR001645">
    <property type="entry name" value="Folylpolyglutamate_synth"/>
</dbReference>
<feature type="domain" description="Mur ligase central" evidence="9">
    <location>
        <begin position="195"/>
        <end position="395"/>
    </location>
</feature>
<dbReference type="Pfam" id="PF02875">
    <property type="entry name" value="Mur_ligase_C"/>
    <property type="match status" value="1"/>
</dbReference>
<keyword evidence="4" id="KW-0547">Nucleotide-binding</keyword>
<evidence type="ECO:0000256" key="1">
    <source>
        <dbReference type="ARBA" id="ARBA00008276"/>
    </source>
</evidence>
<feature type="region of interest" description="Disordered" evidence="7">
    <location>
        <begin position="111"/>
        <end position="141"/>
    </location>
</feature>
<keyword evidence="12" id="KW-1185">Reference proteome</keyword>
<dbReference type="PANTHER" id="PTHR11136">
    <property type="entry name" value="FOLYLPOLYGLUTAMATE SYNTHASE-RELATED"/>
    <property type="match status" value="1"/>
</dbReference>
<feature type="domain" description="Mur ligase C-terminal" evidence="8">
    <location>
        <begin position="422"/>
        <end position="542"/>
    </location>
</feature>
<accession>A0ABP0K2Y8</accession>
<dbReference type="NCBIfam" id="TIGR01499">
    <property type="entry name" value="folC"/>
    <property type="match status" value="1"/>
</dbReference>
<evidence type="ECO:0000259" key="8">
    <source>
        <dbReference type="Pfam" id="PF02875"/>
    </source>
</evidence>